<accession>A0A9K3EGX4</accession>
<proteinExistence type="predicted"/>
<evidence type="ECO:0000256" key="1">
    <source>
        <dbReference type="SAM" id="MobiDB-lite"/>
    </source>
</evidence>
<reference evidence="2" key="1">
    <citation type="journal article" date="2017" name="Nature">
        <title>The sunflower genome provides insights into oil metabolism, flowering and Asterid evolution.</title>
        <authorList>
            <person name="Badouin H."/>
            <person name="Gouzy J."/>
            <person name="Grassa C.J."/>
            <person name="Murat F."/>
            <person name="Staton S.E."/>
            <person name="Cottret L."/>
            <person name="Lelandais-Briere C."/>
            <person name="Owens G.L."/>
            <person name="Carrere S."/>
            <person name="Mayjonade B."/>
            <person name="Legrand L."/>
            <person name="Gill N."/>
            <person name="Kane N.C."/>
            <person name="Bowers J.E."/>
            <person name="Hubner S."/>
            <person name="Bellec A."/>
            <person name="Berard A."/>
            <person name="Berges H."/>
            <person name="Blanchet N."/>
            <person name="Boniface M.C."/>
            <person name="Brunel D."/>
            <person name="Catrice O."/>
            <person name="Chaidir N."/>
            <person name="Claudel C."/>
            <person name="Donnadieu C."/>
            <person name="Faraut T."/>
            <person name="Fievet G."/>
            <person name="Helmstetter N."/>
            <person name="King M."/>
            <person name="Knapp S.J."/>
            <person name="Lai Z."/>
            <person name="Le Paslier M.C."/>
            <person name="Lippi Y."/>
            <person name="Lorenzon L."/>
            <person name="Mandel J.R."/>
            <person name="Marage G."/>
            <person name="Marchand G."/>
            <person name="Marquand E."/>
            <person name="Bret-Mestries E."/>
            <person name="Morien E."/>
            <person name="Nambeesan S."/>
            <person name="Nguyen T."/>
            <person name="Pegot-Espagnet P."/>
            <person name="Pouilly N."/>
            <person name="Raftis F."/>
            <person name="Sallet E."/>
            <person name="Schiex T."/>
            <person name="Thomas J."/>
            <person name="Vandecasteele C."/>
            <person name="Vares D."/>
            <person name="Vear F."/>
            <person name="Vautrin S."/>
            <person name="Crespi M."/>
            <person name="Mangin B."/>
            <person name="Burke J.M."/>
            <person name="Salse J."/>
            <person name="Munos S."/>
            <person name="Vincourt P."/>
            <person name="Rieseberg L.H."/>
            <person name="Langlade N.B."/>
        </authorList>
    </citation>
    <scope>NUCLEOTIDE SEQUENCE</scope>
    <source>
        <tissue evidence="2">Leaves</tissue>
    </source>
</reference>
<feature type="region of interest" description="Disordered" evidence="1">
    <location>
        <begin position="12"/>
        <end position="48"/>
    </location>
</feature>
<dbReference type="AlphaFoldDB" id="A0A9K3EGX4"/>
<keyword evidence="3" id="KW-1185">Reference proteome</keyword>
<sequence length="48" mass="5138">MICNPRLCRERKVMEASDAGEAEREAVGGADIEDRLHSSSSSSSINGD</sequence>
<evidence type="ECO:0000313" key="2">
    <source>
        <dbReference type="EMBL" id="KAF5773535.1"/>
    </source>
</evidence>
<feature type="compositionally biased region" description="Basic and acidic residues" evidence="1">
    <location>
        <begin position="12"/>
        <end position="37"/>
    </location>
</feature>
<dbReference type="Gramene" id="mRNA:HanXRQr2_Chr13g0589651">
    <property type="protein sequence ID" value="mRNA:HanXRQr2_Chr13g0589651"/>
    <property type="gene ID" value="HanXRQr2_Chr13g0589651"/>
</dbReference>
<protein>
    <submittedName>
        <fullName evidence="2">Uncharacterized protein</fullName>
    </submittedName>
</protein>
<feature type="compositionally biased region" description="Low complexity" evidence="1">
    <location>
        <begin position="38"/>
        <end position="48"/>
    </location>
</feature>
<dbReference type="Proteomes" id="UP000215914">
    <property type="component" value="Unassembled WGS sequence"/>
</dbReference>
<organism evidence="2 3">
    <name type="scientific">Helianthus annuus</name>
    <name type="common">Common sunflower</name>
    <dbReference type="NCBI Taxonomy" id="4232"/>
    <lineage>
        <taxon>Eukaryota</taxon>
        <taxon>Viridiplantae</taxon>
        <taxon>Streptophyta</taxon>
        <taxon>Embryophyta</taxon>
        <taxon>Tracheophyta</taxon>
        <taxon>Spermatophyta</taxon>
        <taxon>Magnoliopsida</taxon>
        <taxon>eudicotyledons</taxon>
        <taxon>Gunneridae</taxon>
        <taxon>Pentapetalae</taxon>
        <taxon>asterids</taxon>
        <taxon>campanulids</taxon>
        <taxon>Asterales</taxon>
        <taxon>Asteraceae</taxon>
        <taxon>Asteroideae</taxon>
        <taxon>Heliantheae alliance</taxon>
        <taxon>Heliantheae</taxon>
        <taxon>Helianthus</taxon>
    </lineage>
</organism>
<gene>
    <name evidence="2" type="ORF">HanXRQr2_Chr13g0589651</name>
</gene>
<reference evidence="2" key="2">
    <citation type="submission" date="2020-06" db="EMBL/GenBank/DDBJ databases">
        <title>Helianthus annuus Genome sequencing and assembly Release 2.</title>
        <authorList>
            <person name="Gouzy J."/>
            <person name="Langlade N."/>
            <person name="Munos S."/>
        </authorList>
    </citation>
    <scope>NUCLEOTIDE SEQUENCE</scope>
    <source>
        <tissue evidence="2">Leaves</tissue>
    </source>
</reference>
<dbReference type="EMBL" id="MNCJ02000328">
    <property type="protein sequence ID" value="KAF5773535.1"/>
    <property type="molecule type" value="Genomic_DNA"/>
</dbReference>
<comment type="caution">
    <text evidence="2">The sequence shown here is derived from an EMBL/GenBank/DDBJ whole genome shotgun (WGS) entry which is preliminary data.</text>
</comment>
<evidence type="ECO:0000313" key="3">
    <source>
        <dbReference type="Proteomes" id="UP000215914"/>
    </source>
</evidence>
<name>A0A9K3EGX4_HELAN</name>